<evidence type="ECO:0000259" key="12">
    <source>
        <dbReference type="PROSITE" id="PS51030"/>
    </source>
</evidence>
<evidence type="ECO:0000256" key="8">
    <source>
        <dbReference type="ARBA" id="ARBA00023163"/>
    </source>
</evidence>
<evidence type="ECO:0000259" key="13">
    <source>
        <dbReference type="PROSITE" id="PS51843"/>
    </source>
</evidence>
<keyword evidence="10 11" id="KW-0539">Nucleus</keyword>
<dbReference type="PRINTS" id="PR00398">
    <property type="entry name" value="STRDHORMONER"/>
</dbReference>
<dbReference type="Gene3D" id="1.10.565.10">
    <property type="entry name" value="Retinoid X Receptor"/>
    <property type="match status" value="1"/>
</dbReference>
<evidence type="ECO:0000256" key="1">
    <source>
        <dbReference type="ARBA" id="ARBA00004123"/>
    </source>
</evidence>
<dbReference type="InterPro" id="IPR035500">
    <property type="entry name" value="NHR-like_dom_sf"/>
</dbReference>
<dbReference type="SUPFAM" id="SSF57716">
    <property type="entry name" value="Glucocorticoid receptor-like (DNA-binding domain)"/>
    <property type="match status" value="1"/>
</dbReference>
<keyword evidence="8 11" id="KW-0804">Transcription</keyword>
<dbReference type="WBParaSite" id="scaffold5706_cov169.g9867">
    <property type="protein sequence ID" value="scaffold5706_cov169.g9867"/>
    <property type="gene ID" value="scaffold5706_cov169.g9867"/>
</dbReference>
<dbReference type="Pfam" id="PF00105">
    <property type="entry name" value="zf-C4"/>
    <property type="match status" value="1"/>
</dbReference>
<dbReference type="SMART" id="SM00399">
    <property type="entry name" value="ZnF_C4"/>
    <property type="match status" value="1"/>
</dbReference>
<keyword evidence="4 11" id="KW-0863">Zinc-finger</keyword>
<comment type="subcellular location">
    <subcellularLocation>
        <location evidence="1 11">Nucleus</location>
    </subcellularLocation>
</comment>
<keyword evidence="14" id="KW-1185">Reference proteome</keyword>
<organism evidence="14 15">
    <name type="scientific">Meloidogyne javanica</name>
    <name type="common">Root-knot nematode worm</name>
    <dbReference type="NCBI Taxonomy" id="6303"/>
    <lineage>
        <taxon>Eukaryota</taxon>
        <taxon>Metazoa</taxon>
        <taxon>Ecdysozoa</taxon>
        <taxon>Nematoda</taxon>
        <taxon>Chromadorea</taxon>
        <taxon>Rhabditida</taxon>
        <taxon>Tylenchina</taxon>
        <taxon>Tylenchomorpha</taxon>
        <taxon>Tylenchoidea</taxon>
        <taxon>Meloidogynidae</taxon>
        <taxon>Meloidogyninae</taxon>
        <taxon>Meloidogyne</taxon>
        <taxon>Meloidogyne incognita group</taxon>
    </lineage>
</organism>
<evidence type="ECO:0000256" key="5">
    <source>
        <dbReference type="ARBA" id="ARBA00022833"/>
    </source>
</evidence>
<dbReference type="InterPro" id="IPR049636">
    <property type="entry name" value="HNF4-like_DBD"/>
</dbReference>
<keyword evidence="9 11" id="KW-0675">Receptor</keyword>
<dbReference type="PANTHER" id="PTHR24083">
    <property type="entry name" value="NUCLEAR HORMONE RECEPTOR"/>
    <property type="match status" value="1"/>
</dbReference>
<dbReference type="InterPro" id="IPR001628">
    <property type="entry name" value="Znf_hrmn_rcpt"/>
</dbReference>
<keyword evidence="3 11" id="KW-0479">Metal-binding</keyword>
<protein>
    <submittedName>
        <fullName evidence="15">Uncharacterized protein</fullName>
    </submittedName>
</protein>
<keyword evidence="7 11" id="KW-0238">DNA-binding</keyword>
<evidence type="ECO:0000256" key="9">
    <source>
        <dbReference type="ARBA" id="ARBA00023170"/>
    </source>
</evidence>
<feature type="domain" description="Nuclear receptor" evidence="12">
    <location>
        <begin position="38"/>
        <end position="113"/>
    </location>
</feature>
<name>A0A915MVR8_MELJA</name>
<dbReference type="PROSITE" id="PS00031">
    <property type="entry name" value="NUCLEAR_REC_DBD_1"/>
    <property type="match status" value="1"/>
</dbReference>
<dbReference type="GO" id="GO:0003700">
    <property type="term" value="F:DNA-binding transcription factor activity"/>
    <property type="evidence" value="ECO:0007669"/>
    <property type="project" value="InterPro"/>
</dbReference>
<evidence type="ECO:0000256" key="2">
    <source>
        <dbReference type="ARBA" id="ARBA00005993"/>
    </source>
</evidence>
<dbReference type="PROSITE" id="PS51843">
    <property type="entry name" value="NR_LBD"/>
    <property type="match status" value="1"/>
</dbReference>
<accession>A0A915MVR8</accession>
<dbReference type="Pfam" id="PF00104">
    <property type="entry name" value="Hormone_recep"/>
    <property type="match status" value="1"/>
</dbReference>
<evidence type="ECO:0000256" key="6">
    <source>
        <dbReference type="ARBA" id="ARBA00023015"/>
    </source>
</evidence>
<dbReference type="Proteomes" id="UP000887561">
    <property type="component" value="Unplaced"/>
</dbReference>
<evidence type="ECO:0000256" key="11">
    <source>
        <dbReference type="RuleBase" id="RU004334"/>
    </source>
</evidence>
<dbReference type="InterPro" id="IPR050274">
    <property type="entry name" value="Nuclear_hormone_rcpt_NR2"/>
</dbReference>
<dbReference type="Gene3D" id="3.30.50.10">
    <property type="entry name" value="Erythroid Transcription Factor GATA-1, subunit A"/>
    <property type="match status" value="1"/>
</dbReference>
<sequence length="429" mass="47896">MGNPSTPVNSPLLQNGTVKRAKRKASGGLPIGANGQIQADCLICSDRATGKHYGSVSCDGCKGFFRRTIRKKHIYVCRFNSNCVVDKNQRNSCRRCRFEKCLINGMRPEAVQLERDRIAATRRSNCDNMKILVNTENGDDKNLLNNSLNIQTPISSPTSTTNNEELKLKNAAIAENKAIIFLEWAKQLEEFRRLSLFSQIALLRHFSAQHLVICAAYRSSKHISSCESNDAIWLANDRCVPRDAPKLPDVNRVVARILDHLTAPMRRLHLEDREFVALKAVAFFDPMAKDIEEPAKLEIEKIRQQIMLAFEYQVTNKVNNQQLISLNNRLANLLLLLPPLMAIGRDLVEEAQLAKLFGLANVDELMAELLLPEDAETRSYSRLRTSVTSSIVQSNVTSPNPPATSPQILQIPGIVTAATANNSQSHSFP</sequence>
<comment type="similarity">
    <text evidence="2 11">Belongs to the nuclear hormone receptor family.</text>
</comment>
<evidence type="ECO:0000256" key="10">
    <source>
        <dbReference type="ARBA" id="ARBA00023242"/>
    </source>
</evidence>
<evidence type="ECO:0000256" key="3">
    <source>
        <dbReference type="ARBA" id="ARBA00022723"/>
    </source>
</evidence>
<dbReference type="PRINTS" id="PR00047">
    <property type="entry name" value="STROIDFINGER"/>
</dbReference>
<feature type="domain" description="NR LBD" evidence="13">
    <location>
        <begin position="139"/>
        <end position="373"/>
    </location>
</feature>
<dbReference type="FunFam" id="3.30.50.10:FF:000030">
    <property type="entry name" value="Nuclear Hormone Receptor family"/>
    <property type="match status" value="1"/>
</dbReference>
<keyword evidence="6 11" id="KW-0805">Transcription regulation</keyword>
<dbReference type="GO" id="GO:0000978">
    <property type="term" value="F:RNA polymerase II cis-regulatory region sequence-specific DNA binding"/>
    <property type="evidence" value="ECO:0007669"/>
    <property type="project" value="InterPro"/>
</dbReference>
<dbReference type="GO" id="GO:0008270">
    <property type="term" value="F:zinc ion binding"/>
    <property type="evidence" value="ECO:0007669"/>
    <property type="project" value="UniProtKB-KW"/>
</dbReference>
<reference evidence="15" key="1">
    <citation type="submission" date="2022-11" db="UniProtKB">
        <authorList>
            <consortium name="WormBaseParasite"/>
        </authorList>
    </citation>
    <scope>IDENTIFICATION</scope>
</reference>
<dbReference type="AlphaFoldDB" id="A0A915MVR8"/>
<dbReference type="SMART" id="SM00430">
    <property type="entry name" value="HOLI"/>
    <property type="match status" value="1"/>
</dbReference>
<dbReference type="SUPFAM" id="SSF48508">
    <property type="entry name" value="Nuclear receptor ligand-binding domain"/>
    <property type="match status" value="1"/>
</dbReference>
<evidence type="ECO:0000256" key="7">
    <source>
        <dbReference type="ARBA" id="ARBA00023125"/>
    </source>
</evidence>
<dbReference type="CDD" id="cd06960">
    <property type="entry name" value="NR_DBD_HNF4A"/>
    <property type="match status" value="1"/>
</dbReference>
<evidence type="ECO:0000256" key="4">
    <source>
        <dbReference type="ARBA" id="ARBA00022771"/>
    </source>
</evidence>
<dbReference type="PROSITE" id="PS51030">
    <property type="entry name" value="NUCLEAR_REC_DBD_2"/>
    <property type="match status" value="1"/>
</dbReference>
<dbReference type="InterPro" id="IPR001723">
    <property type="entry name" value="Nuclear_hrmn_rcpt"/>
</dbReference>
<proteinExistence type="inferred from homology"/>
<evidence type="ECO:0000313" key="15">
    <source>
        <dbReference type="WBParaSite" id="scaffold5706_cov169.g9867"/>
    </source>
</evidence>
<dbReference type="GO" id="GO:0005634">
    <property type="term" value="C:nucleus"/>
    <property type="evidence" value="ECO:0007669"/>
    <property type="project" value="UniProtKB-SubCell"/>
</dbReference>
<keyword evidence="5 11" id="KW-0862">Zinc</keyword>
<dbReference type="InterPro" id="IPR000536">
    <property type="entry name" value="Nucl_hrmn_rcpt_lig-bd"/>
</dbReference>
<evidence type="ECO:0000313" key="14">
    <source>
        <dbReference type="Proteomes" id="UP000887561"/>
    </source>
</evidence>
<dbReference type="InterPro" id="IPR013088">
    <property type="entry name" value="Znf_NHR/GATA"/>
</dbReference>